<dbReference type="InterPro" id="IPR037056">
    <property type="entry name" value="RNase_H1_N_sf"/>
</dbReference>
<evidence type="ECO:0000256" key="2">
    <source>
        <dbReference type="ARBA" id="ARBA00005300"/>
    </source>
</evidence>
<dbReference type="FunFam" id="3.40.970.10:FF:000001">
    <property type="entry name" value="Ribonuclease H1"/>
    <property type="match status" value="1"/>
</dbReference>
<protein>
    <recommendedName>
        <fullName evidence="3">ribonuclease H</fullName>
        <ecNumber evidence="3">3.1.26.4</ecNumber>
    </recommendedName>
</protein>
<dbReference type="SUPFAM" id="SSF55658">
    <property type="entry name" value="L9 N-domain-like"/>
    <property type="match status" value="2"/>
</dbReference>
<dbReference type="PANTHER" id="PTHR10642:SF26">
    <property type="entry name" value="RIBONUCLEASE H1"/>
    <property type="match status" value="1"/>
</dbReference>
<keyword evidence="8" id="KW-0460">Magnesium</keyword>
<reference evidence="12" key="2">
    <citation type="submission" date="2020-04" db="EMBL/GenBank/DDBJ databases">
        <authorList>
            <consortium name="NCBI Genome Project"/>
        </authorList>
    </citation>
    <scope>NUCLEOTIDE SEQUENCE</scope>
    <source>
        <strain evidence="12">CBS 342.82</strain>
    </source>
</reference>
<evidence type="ECO:0000313" key="11">
    <source>
        <dbReference type="Proteomes" id="UP000504637"/>
    </source>
</evidence>
<evidence type="ECO:0000256" key="7">
    <source>
        <dbReference type="ARBA" id="ARBA00022801"/>
    </source>
</evidence>
<dbReference type="PANTHER" id="PTHR10642">
    <property type="entry name" value="RIBONUCLEASE H1"/>
    <property type="match status" value="1"/>
</dbReference>
<dbReference type="InterPro" id="IPR011320">
    <property type="entry name" value="RNase_H1_N"/>
</dbReference>
<name>A0A6J3MBH7_9PEZI</name>
<dbReference type="AlphaFoldDB" id="A0A6J3MBH7"/>
<keyword evidence="5" id="KW-0479">Metal-binding</keyword>
<keyword evidence="6" id="KW-0255">Endonuclease</keyword>
<gene>
    <name evidence="12" type="ORF">K489DRAFT_378601</name>
</gene>
<evidence type="ECO:0000256" key="9">
    <source>
        <dbReference type="SAM" id="MobiDB-lite"/>
    </source>
</evidence>
<dbReference type="GO" id="GO:0004523">
    <property type="term" value="F:RNA-DNA hybrid ribonuclease activity"/>
    <property type="evidence" value="ECO:0007669"/>
    <property type="project" value="UniProtKB-EC"/>
</dbReference>
<dbReference type="GeneID" id="54362248"/>
<sequence>MATQASQTSTPTSSAALSQQRKDRERRRRVIRGAGKFYAVRVGAQPGVYQNWNDCLAQITGFPKAKFKSFPTREDAQDFVDGGNGDVHTVNKWVAVRVGHVPGVYATVREAMEQTKDYPDARYRFFTSQVEARDYVDAEPSPASQRTKRILPQVPNLHNDQSQLSVKKQRSDANIETSAYARYSEEPIRQTLDGTKSDIAASNHSVGNEDIGDILDTELDEASPPPQASRPGSQRSSTRQDPGDPVDNLNIDALRSENARLRAEIQELTRPAARVGLDTNQYHAADTYTVLLAFPYFNHTPTDQRSLYPEASVSVLGVYDSNADATLAAWQAYHQNCPKVAGMKMKDLGVTPEFIDKTKTTKSTCQQRRTPLGELRLYWRDAHGSVGLLMVQKNSGHRIKPDTPRSESRQEHNRAAIETPQTCYLVCEHFASNDKLRQDGGMLAAFKTKARANEAAEQMFHTHFMKDSTDTISETSVEVIGEGDGVWKYMQRGRRNFLKRNEHGETKVWVHKFELR</sequence>
<feature type="domain" description="Ribonuclease H1 N-terminal" evidence="10">
    <location>
        <begin position="36"/>
        <end position="79"/>
    </location>
</feature>
<feature type="region of interest" description="Disordered" evidence="9">
    <location>
        <begin position="136"/>
        <end position="249"/>
    </location>
</feature>
<feature type="compositionally biased region" description="Polar residues" evidence="9">
    <location>
        <begin position="156"/>
        <end position="177"/>
    </location>
</feature>
<evidence type="ECO:0000256" key="6">
    <source>
        <dbReference type="ARBA" id="ARBA00022759"/>
    </source>
</evidence>
<comment type="cofactor">
    <cofactor evidence="1">
        <name>Mg(2+)</name>
        <dbReference type="ChEBI" id="CHEBI:18420"/>
    </cofactor>
</comment>
<dbReference type="Gene3D" id="3.40.970.10">
    <property type="entry name" value="Ribonuclease H1, N-terminal domain"/>
    <property type="match status" value="2"/>
</dbReference>
<dbReference type="RefSeq" id="XP_033461228.1">
    <property type="nucleotide sequence ID" value="XM_033604448.1"/>
</dbReference>
<reference evidence="12" key="3">
    <citation type="submission" date="2025-08" db="UniProtKB">
        <authorList>
            <consortium name="RefSeq"/>
        </authorList>
    </citation>
    <scope>IDENTIFICATION</scope>
    <source>
        <strain evidence="12">CBS 342.82</strain>
    </source>
</reference>
<dbReference type="InterPro" id="IPR050092">
    <property type="entry name" value="RNase_H"/>
</dbReference>
<feature type="compositionally biased region" description="Acidic residues" evidence="9">
    <location>
        <begin position="210"/>
        <end position="221"/>
    </location>
</feature>
<evidence type="ECO:0000256" key="3">
    <source>
        <dbReference type="ARBA" id="ARBA00012180"/>
    </source>
</evidence>
<dbReference type="InterPro" id="IPR009027">
    <property type="entry name" value="Ribosomal_bL9/RNase_H1_N"/>
</dbReference>
<reference evidence="12" key="1">
    <citation type="submission" date="2020-01" db="EMBL/GenBank/DDBJ databases">
        <authorList>
            <consortium name="DOE Joint Genome Institute"/>
            <person name="Haridas S."/>
            <person name="Albert R."/>
            <person name="Binder M."/>
            <person name="Bloem J."/>
            <person name="Labutti K."/>
            <person name="Salamov A."/>
            <person name="Andreopoulos B."/>
            <person name="Baker S.E."/>
            <person name="Barry K."/>
            <person name="Bills G."/>
            <person name="Bluhm B.H."/>
            <person name="Cannon C."/>
            <person name="Castanera R."/>
            <person name="Culley D.E."/>
            <person name="Daum C."/>
            <person name="Ezra D."/>
            <person name="Gonzalez J.B."/>
            <person name="Henrissat B."/>
            <person name="Kuo A."/>
            <person name="Liang C."/>
            <person name="Lipzen A."/>
            <person name="Lutzoni F."/>
            <person name="Magnuson J."/>
            <person name="Mondo S."/>
            <person name="Nolan M."/>
            <person name="Ohm R."/>
            <person name="Pangilinan J."/>
            <person name="Park H.-J."/>
            <person name="Ramirez L."/>
            <person name="Alfaro M."/>
            <person name="Sun H."/>
            <person name="Tritt A."/>
            <person name="Yoshinaga Y."/>
            <person name="Zwiers L.-H."/>
            <person name="Turgeon B.G."/>
            <person name="Goodwin S.B."/>
            <person name="Spatafora J.W."/>
            <person name="Crous P.W."/>
            <person name="Grigoriev I.V."/>
        </authorList>
    </citation>
    <scope>NUCLEOTIDE SEQUENCE</scope>
    <source>
        <strain evidence="12">CBS 342.82</strain>
    </source>
</reference>
<dbReference type="Pfam" id="PF01693">
    <property type="entry name" value="Cauli_VI"/>
    <property type="match status" value="2"/>
</dbReference>
<evidence type="ECO:0000256" key="1">
    <source>
        <dbReference type="ARBA" id="ARBA00001946"/>
    </source>
</evidence>
<dbReference type="GO" id="GO:0046872">
    <property type="term" value="F:metal ion binding"/>
    <property type="evidence" value="ECO:0007669"/>
    <property type="project" value="UniProtKB-KW"/>
</dbReference>
<dbReference type="Proteomes" id="UP000504637">
    <property type="component" value="Unplaced"/>
</dbReference>
<keyword evidence="4" id="KW-0540">Nuclease</keyword>
<evidence type="ECO:0000259" key="10">
    <source>
        <dbReference type="Pfam" id="PF01693"/>
    </source>
</evidence>
<dbReference type="OrthoDB" id="3798049at2759"/>
<keyword evidence="11" id="KW-1185">Reference proteome</keyword>
<evidence type="ECO:0000313" key="12">
    <source>
        <dbReference type="RefSeq" id="XP_033461228.1"/>
    </source>
</evidence>
<dbReference type="GO" id="GO:0043137">
    <property type="term" value="P:DNA replication, removal of RNA primer"/>
    <property type="evidence" value="ECO:0007669"/>
    <property type="project" value="TreeGrafter"/>
</dbReference>
<dbReference type="EC" id="3.1.26.4" evidence="3"/>
<proteinExistence type="inferred from homology"/>
<evidence type="ECO:0000256" key="8">
    <source>
        <dbReference type="ARBA" id="ARBA00022842"/>
    </source>
</evidence>
<evidence type="ECO:0000256" key="4">
    <source>
        <dbReference type="ARBA" id="ARBA00022722"/>
    </source>
</evidence>
<comment type="similarity">
    <text evidence="2">Belongs to the RNase H family.</text>
</comment>
<evidence type="ECO:0000256" key="5">
    <source>
        <dbReference type="ARBA" id="ARBA00022723"/>
    </source>
</evidence>
<feature type="domain" description="Ribonuclease H1 N-terminal" evidence="10">
    <location>
        <begin position="92"/>
        <end position="135"/>
    </location>
</feature>
<keyword evidence="7" id="KW-0378">Hydrolase</keyword>
<feature type="region of interest" description="Disordered" evidence="9">
    <location>
        <begin position="1"/>
        <end position="26"/>
    </location>
</feature>
<feature type="compositionally biased region" description="Polar residues" evidence="9">
    <location>
        <begin position="230"/>
        <end position="240"/>
    </location>
</feature>
<feature type="compositionally biased region" description="Low complexity" evidence="9">
    <location>
        <begin position="1"/>
        <end position="19"/>
    </location>
</feature>
<accession>A0A6J3MBH7</accession>
<organism evidence="12">
    <name type="scientific">Dissoconium aciculare CBS 342.82</name>
    <dbReference type="NCBI Taxonomy" id="1314786"/>
    <lineage>
        <taxon>Eukaryota</taxon>
        <taxon>Fungi</taxon>
        <taxon>Dikarya</taxon>
        <taxon>Ascomycota</taxon>
        <taxon>Pezizomycotina</taxon>
        <taxon>Dothideomycetes</taxon>
        <taxon>Dothideomycetidae</taxon>
        <taxon>Mycosphaerellales</taxon>
        <taxon>Dissoconiaceae</taxon>
        <taxon>Dissoconium</taxon>
    </lineage>
</organism>